<dbReference type="AlphaFoldDB" id="A0A540KEX3"/>
<reference evidence="1 2" key="1">
    <citation type="journal article" date="2019" name="G3 (Bethesda)">
        <title>Sequencing of a Wild Apple (Malus baccata) Genome Unravels the Differences Between Cultivated and Wild Apple Species Regarding Disease Resistance and Cold Tolerance.</title>
        <authorList>
            <person name="Chen X."/>
        </authorList>
    </citation>
    <scope>NUCLEOTIDE SEQUENCE [LARGE SCALE GENOMIC DNA]</scope>
    <source>
        <strain evidence="2">cv. Shandingzi</strain>
        <tissue evidence="1">Leaves</tissue>
    </source>
</reference>
<dbReference type="EMBL" id="VIEB01001368">
    <property type="protein sequence ID" value="TQD72787.1"/>
    <property type="molecule type" value="Genomic_DNA"/>
</dbReference>
<name>A0A540KEX3_MALBA</name>
<gene>
    <name evidence="1" type="ORF">C1H46_041706</name>
</gene>
<evidence type="ECO:0000313" key="1">
    <source>
        <dbReference type="EMBL" id="TQD72787.1"/>
    </source>
</evidence>
<dbReference type="PANTHER" id="PTHR38224">
    <property type="entry name" value="PHLOEM SPECIFIC PROTEIN"/>
    <property type="match status" value="1"/>
</dbReference>
<protein>
    <submittedName>
        <fullName evidence="1">Uncharacterized protein</fullName>
    </submittedName>
</protein>
<dbReference type="Proteomes" id="UP000315295">
    <property type="component" value="Unassembled WGS sequence"/>
</dbReference>
<keyword evidence="2" id="KW-1185">Reference proteome</keyword>
<organism evidence="1 2">
    <name type="scientific">Malus baccata</name>
    <name type="common">Siberian crab apple</name>
    <name type="synonym">Pyrus baccata</name>
    <dbReference type="NCBI Taxonomy" id="106549"/>
    <lineage>
        <taxon>Eukaryota</taxon>
        <taxon>Viridiplantae</taxon>
        <taxon>Streptophyta</taxon>
        <taxon>Embryophyta</taxon>
        <taxon>Tracheophyta</taxon>
        <taxon>Spermatophyta</taxon>
        <taxon>Magnoliopsida</taxon>
        <taxon>eudicotyledons</taxon>
        <taxon>Gunneridae</taxon>
        <taxon>Pentapetalae</taxon>
        <taxon>rosids</taxon>
        <taxon>fabids</taxon>
        <taxon>Rosales</taxon>
        <taxon>Rosaceae</taxon>
        <taxon>Amygdaloideae</taxon>
        <taxon>Maleae</taxon>
        <taxon>Malus</taxon>
    </lineage>
</organism>
<sequence>MRRSYDYPTRHQNANDYYSHVHRMARTPSVLTDVPHGQALFSNRTAGRESYGGQDYEQRQQNQQYMPEVHKTVEVTKTVTECDQKGNCVVSEETIDAEADGYIEQKHKGFELFKWRTFKPR</sequence>
<proteinExistence type="predicted"/>
<dbReference type="PANTHER" id="PTHR38224:SF1">
    <property type="entry name" value="PHLOEM SPECIFIC PROTEIN"/>
    <property type="match status" value="1"/>
</dbReference>
<comment type="caution">
    <text evidence="1">The sequence shown here is derived from an EMBL/GenBank/DDBJ whole genome shotgun (WGS) entry which is preliminary data.</text>
</comment>
<evidence type="ECO:0000313" key="2">
    <source>
        <dbReference type="Proteomes" id="UP000315295"/>
    </source>
</evidence>
<accession>A0A540KEX3</accession>